<dbReference type="Proteomes" id="UP001202328">
    <property type="component" value="Unassembled WGS sequence"/>
</dbReference>
<keyword evidence="2" id="KW-1185">Reference proteome</keyword>
<reference evidence="1" key="1">
    <citation type="submission" date="2022-04" db="EMBL/GenBank/DDBJ databases">
        <title>A functionally conserved STORR gene fusion in Papaver species that diverged 16.8 million years ago.</title>
        <authorList>
            <person name="Catania T."/>
        </authorList>
    </citation>
    <scope>NUCLEOTIDE SEQUENCE</scope>
    <source>
        <strain evidence="1">S-188037</strain>
    </source>
</reference>
<evidence type="ECO:0000313" key="2">
    <source>
        <dbReference type="Proteomes" id="UP001202328"/>
    </source>
</evidence>
<protein>
    <submittedName>
        <fullName evidence="1">Uncharacterized protein</fullName>
    </submittedName>
</protein>
<gene>
    <name evidence="1" type="ORF">MKW98_018562</name>
</gene>
<evidence type="ECO:0000313" key="1">
    <source>
        <dbReference type="EMBL" id="KAI3872393.1"/>
    </source>
</evidence>
<proteinExistence type="predicted"/>
<accession>A0AAD4XAP3</accession>
<dbReference type="AlphaFoldDB" id="A0AAD4XAP3"/>
<dbReference type="EMBL" id="JAJJMB010012945">
    <property type="protein sequence ID" value="KAI3872393.1"/>
    <property type="molecule type" value="Genomic_DNA"/>
</dbReference>
<name>A0AAD4XAP3_9MAGN</name>
<comment type="caution">
    <text evidence="1">The sequence shown here is derived from an EMBL/GenBank/DDBJ whole genome shotgun (WGS) entry which is preliminary data.</text>
</comment>
<sequence>MSWSCIPDTQILNHMKLCGMAIPGSITGTEGLTEFPIPEEMTESGQNFWYDSVTLYQVLQHNNELEHICEYCAIREPFELDKQKQRSSMCEYNISNSPPVPEHEPIYGCKPWVPDMSAWISSWFDVCGGTVEDYHEKIIKHIKIMERKFFIHVSGYYVTHKKSGYGAIVRDNLLKPIIAECKMQPKDKSVSLFYHELQGVNLGLELAIRYEVLNFRFYCTLSAVDYFIRDCLHYDARYPPKEISECRCHSRSNNFFVVCKACLKLRIPVDQRKNAELILPVIQDIITKVSLLYDKGLPYYRYNLTAACENNRIGRYVASLEVSKRMIPREIKEDGGLTRLLYDEAVDLHTRCNLKPC</sequence>
<organism evidence="1 2">
    <name type="scientific">Papaver atlanticum</name>
    <dbReference type="NCBI Taxonomy" id="357466"/>
    <lineage>
        <taxon>Eukaryota</taxon>
        <taxon>Viridiplantae</taxon>
        <taxon>Streptophyta</taxon>
        <taxon>Embryophyta</taxon>
        <taxon>Tracheophyta</taxon>
        <taxon>Spermatophyta</taxon>
        <taxon>Magnoliopsida</taxon>
        <taxon>Ranunculales</taxon>
        <taxon>Papaveraceae</taxon>
        <taxon>Papaveroideae</taxon>
        <taxon>Papaver</taxon>
    </lineage>
</organism>